<evidence type="ECO:0000256" key="2">
    <source>
        <dbReference type="SAM" id="Phobius"/>
    </source>
</evidence>
<keyword evidence="2" id="KW-1133">Transmembrane helix</keyword>
<feature type="transmembrane region" description="Helical" evidence="2">
    <location>
        <begin position="128"/>
        <end position="147"/>
    </location>
</feature>
<keyword evidence="2" id="KW-0472">Membrane</keyword>
<dbReference type="AlphaFoldDB" id="A0A5C4RXE2"/>
<name>A0A5C4RXE2_9GAMM</name>
<feature type="region of interest" description="Disordered" evidence="1">
    <location>
        <begin position="461"/>
        <end position="506"/>
    </location>
</feature>
<dbReference type="EMBL" id="SMDR01000001">
    <property type="protein sequence ID" value="TNJ35642.1"/>
    <property type="molecule type" value="Genomic_DNA"/>
</dbReference>
<dbReference type="Proteomes" id="UP000305760">
    <property type="component" value="Unassembled WGS sequence"/>
</dbReference>
<evidence type="ECO:0000313" key="4">
    <source>
        <dbReference type="Proteomes" id="UP000305760"/>
    </source>
</evidence>
<keyword evidence="2" id="KW-0812">Transmembrane</keyword>
<comment type="caution">
    <text evidence="3">The sequence shown here is derived from an EMBL/GenBank/DDBJ whole genome shotgun (WGS) entry which is preliminary data.</text>
</comment>
<proteinExistence type="predicted"/>
<evidence type="ECO:0000256" key="1">
    <source>
        <dbReference type="SAM" id="MobiDB-lite"/>
    </source>
</evidence>
<dbReference type="RefSeq" id="WP_139447288.1">
    <property type="nucleotide sequence ID" value="NZ_SMDR01000001.1"/>
</dbReference>
<accession>A0A5C4RXE2</accession>
<evidence type="ECO:0008006" key="5">
    <source>
        <dbReference type="Google" id="ProtNLM"/>
    </source>
</evidence>
<dbReference type="OrthoDB" id="780137at2"/>
<sequence>MSAERRLQQAAAAARHRRAAIRIATGLAPAAVAIAGAWRLSGGSAAVAVAIAAAGLLSLLAWRAAQDLDARWLARRLDRRADMEDSADLLFAATPLSGLQALQRERLRGRLATGAAPELREPWPARRLAMLFLAALPLVLVLLFWPARTAPPVERGPATAEAPGTPATDIALVSASLDIAPPAYTGLPARGGGELGAKAPEGSRLAWRLRFSPQPPAVALVLHDGRRIELQREGEDWTGGHVLARSTLYRIVPDGALPLRDGRLHRLDAIADEPPQLRVLAPERNLTLRAEGQRDWALSFEASDDHGLGNARLVITLAQGSGEQVTVSERRLALAGEGDAKQRRYARRLDLAALGLAQGDDLIVRLEVDDNRRPQAQTRRSASYILRWPLPPATEATGMEGLVKRALPAYFRSQRQIILDAEALISERPRLAADDFLARSDGLGVDQRILRMRYGQFLGEENVGGEDAPAGEAGQPEDEHHAGDGHDHGAEPPADFGGPVNVLEDYGHTHDDAEAATLLDPETRAILKKALDAMWSSEGELRQGQPGRALPHAYRALGYIKQVQQATRIYLARVGLELPPIDETRRMGGDRTGLGDRRDGLVAAVAPDSPALALWQALAPEADAETGAALDAFAAWLRENEMRLADPLDLVAALEAVRADPACSDCRARLRERLWPLLPRPAAAVLPRAVPDRAGQAYLEALAPESKP</sequence>
<feature type="compositionally biased region" description="Basic and acidic residues" evidence="1">
    <location>
        <begin position="477"/>
        <end position="490"/>
    </location>
</feature>
<feature type="transmembrane region" description="Helical" evidence="2">
    <location>
        <begin position="44"/>
        <end position="65"/>
    </location>
</feature>
<organism evidence="3 4">
    <name type="scientific">Arenimonas terrae</name>
    <dbReference type="NCBI Taxonomy" id="2546226"/>
    <lineage>
        <taxon>Bacteria</taxon>
        <taxon>Pseudomonadati</taxon>
        <taxon>Pseudomonadota</taxon>
        <taxon>Gammaproteobacteria</taxon>
        <taxon>Lysobacterales</taxon>
        <taxon>Lysobacteraceae</taxon>
        <taxon>Arenimonas</taxon>
    </lineage>
</organism>
<gene>
    <name evidence="3" type="ORF">E1B00_07810</name>
</gene>
<evidence type="ECO:0000313" key="3">
    <source>
        <dbReference type="EMBL" id="TNJ35642.1"/>
    </source>
</evidence>
<feature type="transmembrane region" description="Helical" evidence="2">
    <location>
        <begin position="20"/>
        <end position="38"/>
    </location>
</feature>
<protein>
    <recommendedName>
        <fullName evidence="5">DUF4175 family protein</fullName>
    </recommendedName>
</protein>
<reference evidence="3 4" key="1">
    <citation type="submission" date="2019-03" db="EMBL/GenBank/DDBJ databases">
        <title>Arenimonas daejeonensis sp. nov., isolated from compost.</title>
        <authorList>
            <person name="Jeon C.O."/>
        </authorList>
    </citation>
    <scope>NUCLEOTIDE SEQUENCE [LARGE SCALE GENOMIC DNA]</scope>
    <source>
        <strain evidence="3 4">R29</strain>
    </source>
</reference>
<keyword evidence="4" id="KW-1185">Reference proteome</keyword>